<evidence type="ECO:0000256" key="2">
    <source>
        <dbReference type="ARBA" id="ARBA00009194"/>
    </source>
</evidence>
<keyword evidence="6" id="KW-1185">Reference proteome</keyword>
<organism evidence="5 6">
    <name type="scientific">Nocardioides panaciterrulae</name>
    <dbReference type="NCBI Taxonomy" id="661492"/>
    <lineage>
        <taxon>Bacteria</taxon>
        <taxon>Bacillati</taxon>
        <taxon>Actinomycetota</taxon>
        <taxon>Actinomycetes</taxon>
        <taxon>Propionibacteriales</taxon>
        <taxon>Nocardioidaceae</taxon>
        <taxon>Nocardioides</taxon>
    </lineage>
</organism>
<keyword evidence="3" id="KW-1003">Cell membrane</keyword>
<accession>A0A7Y9JAP8</accession>
<evidence type="ECO:0000256" key="4">
    <source>
        <dbReference type="SAM" id="SignalP"/>
    </source>
</evidence>
<reference evidence="5 6" key="1">
    <citation type="submission" date="2020-07" db="EMBL/GenBank/DDBJ databases">
        <title>Sequencing the genomes of 1000 actinobacteria strains.</title>
        <authorList>
            <person name="Klenk H.-P."/>
        </authorList>
    </citation>
    <scope>NUCLEOTIDE SEQUENCE [LARGE SCALE GENOMIC DNA]</scope>
    <source>
        <strain evidence="5 6">DSM 21350</strain>
    </source>
</reference>
<keyword evidence="3" id="KW-0472">Membrane</keyword>
<evidence type="ECO:0000313" key="5">
    <source>
        <dbReference type="EMBL" id="NYD41588.1"/>
    </source>
</evidence>
<keyword evidence="4" id="KW-0732">Signal</keyword>
<feature type="signal peptide" evidence="4">
    <location>
        <begin position="1"/>
        <end position="24"/>
    </location>
</feature>
<dbReference type="CDD" id="cd16334">
    <property type="entry name" value="LppX-like"/>
    <property type="match status" value="1"/>
</dbReference>
<evidence type="ECO:0000256" key="1">
    <source>
        <dbReference type="ARBA" id="ARBA00004196"/>
    </source>
</evidence>
<evidence type="ECO:0000256" key="3">
    <source>
        <dbReference type="ARBA" id="ARBA00022475"/>
    </source>
</evidence>
<name>A0A7Y9JAP8_9ACTN</name>
<protein>
    <submittedName>
        <fullName evidence="5">Lipoprotein LprG</fullName>
    </submittedName>
</protein>
<dbReference type="GO" id="GO:0030313">
    <property type="term" value="C:cell envelope"/>
    <property type="evidence" value="ECO:0007669"/>
    <property type="project" value="UniProtKB-SubCell"/>
</dbReference>
<dbReference type="Proteomes" id="UP000535511">
    <property type="component" value="Unassembled WGS sequence"/>
</dbReference>
<dbReference type="EMBL" id="JACCBG010000001">
    <property type="protein sequence ID" value="NYD41588.1"/>
    <property type="molecule type" value="Genomic_DNA"/>
</dbReference>
<dbReference type="Gene3D" id="2.50.20.20">
    <property type="match status" value="1"/>
</dbReference>
<dbReference type="InterPro" id="IPR029046">
    <property type="entry name" value="LolA/LolB/LppX"/>
</dbReference>
<keyword evidence="5" id="KW-0449">Lipoprotein</keyword>
<gene>
    <name evidence="5" type="ORF">BJZ21_001671</name>
</gene>
<comment type="subcellular location">
    <subcellularLocation>
        <location evidence="1">Cell envelope</location>
    </subcellularLocation>
</comment>
<evidence type="ECO:0000313" key="6">
    <source>
        <dbReference type="Proteomes" id="UP000535511"/>
    </source>
</evidence>
<comment type="caution">
    <text evidence="5">The sequence shown here is derived from an EMBL/GenBank/DDBJ whole genome shotgun (WGS) entry which is preliminary data.</text>
</comment>
<dbReference type="SUPFAM" id="SSF89392">
    <property type="entry name" value="Prokaryotic lipoproteins and lipoprotein localization factors"/>
    <property type="match status" value="1"/>
</dbReference>
<sequence>MPLQRPTAALAALLGGLVLTGTLAACDSASSSRSEASPTQVLATAKKTLDRTSGVDLTLATDDLPSGVTGVQHAEGVATHAPAFDGKITVVLGGQSVAVPVVSVGGKVYVQLPFTSGWQDIDPGSYGAPDPAQLLSPDQGVSSLLTATTGVRKGDSVRGGTDNKEVLTTYSGHVSGAEVKHVLPGASGDFDATYTLTGDDQLRQAELTGVFYPHSDPMTYTLTFEDYGTDKDITAP</sequence>
<proteinExistence type="inferred from homology"/>
<dbReference type="InterPro" id="IPR009830">
    <property type="entry name" value="LppX/LprAFG"/>
</dbReference>
<dbReference type="PROSITE" id="PS51257">
    <property type="entry name" value="PROKAR_LIPOPROTEIN"/>
    <property type="match status" value="1"/>
</dbReference>
<dbReference type="RefSeq" id="WP_179663313.1">
    <property type="nucleotide sequence ID" value="NZ_JACCBG010000001.1"/>
</dbReference>
<comment type="similarity">
    <text evidence="2">Belongs to the LppX/LprAFG lipoprotein family.</text>
</comment>
<feature type="chain" id="PRO_5030598767" evidence="4">
    <location>
        <begin position="25"/>
        <end position="236"/>
    </location>
</feature>
<dbReference type="Pfam" id="PF07161">
    <property type="entry name" value="LppX_LprAFG"/>
    <property type="match status" value="1"/>
</dbReference>
<dbReference type="AlphaFoldDB" id="A0A7Y9JAP8"/>